<dbReference type="InterPro" id="IPR005561">
    <property type="entry name" value="ANTAR"/>
</dbReference>
<comment type="caution">
    <text evidence="2">The sequence shown here is derived from an EMBL/GenBank/DDBJ whole genome shotgun (WGS) entry which is preliminary data.</text>
</comment>
<dbReference type="Proteomes" id="UP000824025">
    <property type="component" value="Unassembled WGS sequence"/>
</dbReference>
<dbReference type="AlphaFoldDB" id="A0A9D2IHD0"/>
<organism evidence="2 3">
    <name type="scientific">Candidatus Borkfalkia avicola</name>
    <dbReference type="NCBI Taxonomy" id="2838503"/>
    <lineage>
        <taxon>Bacteria</taxon>
        <taxon>Bacillati</taxon>
        <taxon>Bacillota</taxon>
        <taxon>Clostridia</taxon>
        <taxon>Christensenellales</taxon>
        <taxon>Christensenellaceae</taxon>
        <taxon>Candidatus Borkfalkia</taxon>
    </lineage>
</organism>
<reference evidence="2" key="2">
    <citation type="submission" date="2021-04" db="EMBL/GenBank/DDBJ databases">
        <authorList>
            <person name="Gilroy R."/>
        </authorList>
    </citation>
    <scope>NUCLEOTIDE SEQUENCE</scope>
    <source>
        <strain evidence="2">CHK192-19661</strain>
    </source>
</reference>
<dbReference type="PROSITE" id="PS50921">
    <property type="entry name" value="ANTAR"/>
    <property type="match status" value="1"/>
</dbReference>
<dbReference type="Pfam" id="PF03861">
    <property type="entry name" value="ANTAR"/>
    <property type="match status" value="1"/>
</dbReference>
<proteinExistence type="predicted"/>
<dbReference type="InterPro" id="IPR036388">
    <property type="entry name" value="WH-like_DNA-bd_sf"/>
</dbReference>
<accession>A0A9D2IHD0</accession>
<dbReference type="InterPro" id="IPR011006">
    <property type="entry name" value="CheY-like_superfamily"/>
</dbReference>
<dbReference type="SMART" id="SM01012">
    <property type="entry name" value="ANTAR"/>
    <property type="match status" value="1"/>
</dbReference>
<gene>
    <name evidence="2" type="ORF">H9726_02430</name>
</gene>
<evidence type="ECO:0000313" key="2">
    <source>
        <dbReference type="EMBL" id="HIZ09324.1"/>
    </source>
</evidence>
<evidence type="ECO:0000313" key="3">
    <source>
        <dbReference type="Proteomes" id="UP000824025"/>
    </source>
</evidence>
<sequence length="184" mass="20248">MERVLICCESDTASARIEELLAGSYETVRARLPAEAREKAEDASAAVLAVPLRQDWADAVRALSLDTCAGLIALLRGERRAEAEKLFGGLGVAFADAAEGKKAFFAALACAAKVHERLRAVRSENDRLKSTIGDLKLVDRAKCALIQYLNMTEADAHRFIEKQAMNRRLSRREIALEILKAYES</sequence>
<name>A0A9D2IHD0_9FIRM</name>
<dbReference type="Gene3D" id="1.10.10.10">
    <property type="entry name" value="Winged helix-like DNA-binding domain superfamily/Winged helix DNA-binding domain"/>
    <property type="match status" value="1"/>
</dbReference>
<feature type="domain" description="ANTAR" evidence="1">
    <location>
        <begin position="118"/>
        <end position="179"/>
    </location>
</feature>
<protein>
    <submittedName>
        <fullName evidence="2">ANTAR domain-containing protein</fullName>
    </submittedName>
</protein>
<reference evidence="2" key="1">
    <citation type="journal article" date="2021" name="PeerJ">
        <title>Extensive microbial diversity within the chicken gut microbiome revealed by metagenomics and culture.</title>
        <authorList>
            <person name="Gilroy R."/>
            <person name="Ravi A."/>
            <person name="Getino M."/>
            <person name="Pursley I."/>
            <person name="Horton D.L."/>
            <person name="Alikhan N.F."/>
            <person name="Baker D."/>
            <person name="Gharbi K."/>
            <person name="Hall N."/>
            <person name="Watson M."/>
            <person name="Adriaenssens E.M."/>
            <person name="Foster-Nyarko E."/>
            <person name="Jarju S."/>
            <person name="Secka A."/>
            <person name="Antonio M."/>
            <person name="Oren A."/>
            <person name="Chaudhuri R.R."/>
            <person name="La Ragione R."/>
            <person name="Hildebrand F."/>
            <person name="Pallen M.J."/>
        </authorList>
    </citation>
    <scope>NUCLEOTIDE SEQUENCE</scope>
    <source>
        <strain evidence="2">CHK192-19661</strain>
    </source>
</reference>
<evidence type="ECO:0000259" key="1">
    <source>
        <dbReference type="PROSITE" id="PS50921"/>
    </source>
</evidence>
<dbReference type="SUPFAM" id="SSF52172">
    <property type="entry name" value="CheY-like"/>
    <property type="match status" value="1"/>
</dbReference>
<dbReference type="EMBL" id="DXCF01000013">
    <property type="protein sequence ID" value="HIZ09324.1"/>
    <property type="molecule type" value="Genomic_DNA"/>
</dbReference>
<dbReference type="GO" id="GO:0003723">
    <property type="term" value="F:RNA binding"/>
    <property type="evidence" value="ECO:0007669"/>
    <property type="project" value="InterPro"/>
</dbReference>